<evidence type="ECO:0000256" key="1">
    <source>
        <dbReference type="SAM" id="SignalP"/>
    </source>
</evidence>
<sequence>MAMVVAGLFLLLGVCLVATTTSQDTNAPSTCPPPDPKCDCEPTRDESNGCTVCMCHEGIPPAACPQVKCPIQEDKQCTVEMQDGCAFCNCTQADQTVKT</sequence>
<keyword evidence="1" id="KW-0732">Signal</keyword>
<proteinExistence type="predicted"/>
<name>A0A224YKM6_9ACAR</name>
<accession>A0A224YKM6</accession>
<feature type="signal peptide" evidence="1">
    <location>
        <begin position="1"/>
        <end position="22"/>
    </location>
</feature>
<reference evidence="2" key="1">
    <citation type="journal article" date="2017" name="Parasit. Vectors">
        <title>Sialotranscriptomics of Rhipicephalus zambeziensis reveals intricate expression profiles of secretory proteins and suggests tight temporal transcriptional regulation during blood-feeding.</title>
        <authorList>
            <person name="de Castro M.H."/>
            <person name="de Klerk D."/>
            <person name="Pienaar R."/>
            <person name="Rees D.J.G."/>
            <person name="Mans B.J."/>
        </authorList>
    </citation>
    <scope>NUCLEOTIDE SEQUENCE</scope>
    <source>
        <tissue evidence="2">Salivary glands</tissue>
    </source>
</reference>
<protein>
    <submittedName>
        <fullName evidence="2">Uncharacterized protein</fullName>
    </submittedName>
</protein>
<dbReference type="AlphaFoldDB" id="A0A224YKM6"/>
<dbReference type="EMBL" id="GFPF01003194">
    <property type="protein sequence ID" value="MAA14340.1"/>
    <property type="molecule type" value="Transcribed_RNA"/>
</dbReference>
<feature type="chain" id="PRO_5013121466" evidence="1">
    <location>
        <begin position="23"/>
        <end position="99"/>
    </location>
</feature>
<evidence type="ECO:0000313" key="2">
    <source>
        <dbReference type="EMBL" id="MAA14340.1"/>
    </source>
</evidence>
<organism evidence="2">
    <name type="scientific">Rhipicephalus zambeziensis</name>
    <dbReference type="NCBI Taxonomy" id="60191"/>
    <lineage>
        <taxon>Eukaryota</taxon>
        <taxon>Metazoa</taxon>
        <taxon>Ecdysozoa</taxon>
        <taxon>Arthropoda</taxon>
        <taxon>Chelicerata</taxon>
        <taxon>Arachnida</taxon>
        <taxon>Acari</taxon>
        <taxon>Parasitiformes</taxon>
        <taxon>Ixodida</taxon>
        <taxon>Ixodoidea</taxon>
        <taxon>Ixodidae</taxon>
        <taxon>Rhipicephalinae</taxon>
        <taxon>Rhipicephalus</taxon>
        <taxon>Rhipicephalus</taxon>
    </lineage>
</organism>